<organism evidence="3">
    <name type="scientific">Alexandrium monilatum</name>
    <dbReference type="NCBI Taxonomy" id="311494"/>
    <lineage>
        <taxon>Eukaryota</taxon>
        <taxon>Sar</taxon>
        <taxon>Alveolata</taxon>
        <taxon>Dinophyceae</taxon>
        <taxon>Gonyaulacales</taxon>
        <taxon>Pyrocystaceae</taxon>
        <taxon>Alexandrium</taxon>
    </lineage>
</organism>
<evidence type="ECO:0000313" key="3">
    <source>
        <dbReference type="EMBL" id="CAE4648423.1"/>
    </source>
</evidence>
<feature type="transmembrane region" description="Helical" evidence="2">
    <location>
        <begin position="249"/>
        <end position="271"/>
    </location>
</feature>
<feature type="region of interest" description="Disordered" evidence="1">
    <location>
        <begin position="71"/>
        <end position="155"/>
    </location>
</feature>
<keyword evidence="2" id="KW-0472">Membrane</keyword>
<gene>
    <name evidence="3" type="ORF">AMON00008_LOCUS51546</name>
</gene>
<evidence type="ECO:0000256" key="2">
    <source>
        <dbReference type="SAM" id="Phobius"/>
    </source>
</evidence>
<name>A0A7S4SKC1_9DINO</name>
<keyword evidence="2" id="KW-1133">Transmembrane helix</keyword>
<feature type="transmembrane region" description="Helical" evidence="2">
    <location>
        <begin position="211"/>
        <end position="229"/>
    </location>
</feature>
<protein>
    <submittedName>
        <fullName evidence="3">Uncharacterized protein</fullName>
    </submittedName>
</protein>
<feature type="region of interest" description="Disordered" evidence="1">
    <location>
        <begin position="1"/>
        <end position="26"/>
    </location>
</feature>
<feature type="compositionally biased region" description="Basic and acidic residues" evidence="1">
    <location>
        <begin position="8"/>
        <end position="26"/>
    </location>
</feature>
<sequence length="441" mass="47988">MRANRRGGARDGGAHVRRGHDEDTPLLDGHARMVEVLEEWMVHHKKMYEAHIAEQERLINLLLECRLETREQEAGRDSRRQQGGGGANIPSETPNPDSGLSPQDTSTWSSPLPGATRPAKASPRPVQPLPPDVDPDGAEPPRLAKGPSAAELQPDEDAEQLLSTWTKCSGLHTVSQWVTNYRKHPAGWGALLMIHGVPEVSSRLRSKVDNYAIYAALFLSMSMTLVADAPSSISRACGGDWECEIRKRLYTVGFAVGTAAHMLCILLGMAFNNALNEAARDSDVYRMFARGKGFLATVKSERAFVLGCVADFVALIAAIAAYTTWAEAVGGAVITAAAVLFVNVRTSRMLFRSGSICRYWRPELGGKPDADDPYDLQVAMDLFQQRLQLDGHFQALRGGALDHAGNQELRKELRQHAQHGGGQGQPHAAAAAGRSVAMAWF</sequence>
<proteinExistence type="predicted"/>
<feature type="compositionally biased region" description="Basic and acidic residues" evidence="1">
    <location>
        <begin position="71"/>
        <end position="80"/>
    </location>
</feature>
<feature type="transmembrane region" description="Helical" evidence="2">
    <location>
        <begin position="328"/>
        <end position="344"/>
    </location>
</feature>
<dbReference type="AlphaFoldDB" id="A0A7S4SKC1"/>
<dbReference type="EMBL" id="HBNR01072698">
    <property type="protein sequence ID" value="CAE4648423.1"/>
    <property type="molecule type" value="Transcribed_RNA"/>
</dbReference>
<reference evidence="3" key="1">
    <citation type="submission" date="2021-01" db="EMBL/GenBank/DDBJ databases">
        <authorList>
            <person name="Corre E."/>
            <person name="Pelletier E."/>
            <person name="Niang G."/>
            <person name="Scheremetjew M."/>
            <person name="Finn R."/>
            <person name="Kale V."/>
            <person name="Holt S."/>
            <person name="Cochrane G."/>
            <person name="Meng A."/>
            <person name="Brown T."/>
            <person name="Cohen L."/>
        </authorList>
    </citation>
    <scope>NUCLEOTIDE SEQUENCE</scope>
    <source>
        <strain evidence="3">CCMP3105</strain>
    </source>
</reference>
<evidence type="ECO:0000256" key="1">
    <source>
        <dbReference type="SAM" id="MobiDB-lite"/>
    </source>
</evidence>
<feature type="transmembrane region" description="Helical" evidence="2">
    <location>
        <begin position="303"/>
        <end position="322"/>
    </location>
</feature>
<accession>A0A7S4SKC1</accession>
<feature type="compositionally biased region" description="Polar residues" evidence="1">
    <location>
        <begin position="90"/>
        <end position="110"/>
    </location>
</feature>
<keyword evidence="2" id="KW-0812">Transmembrane</keyword>